<dbReference type="SUPFAM" id="SSF54909">
    <property type="entry name" value="Dimeric alpha+beta barrel"/>
    <property type="match status" value="1"/>
</dbReference>
<reference evidence="1" key="1">
    <citation type="submission" date="2020-12" db="EMBL/GenBank/DDBJ databases">
        <title>The genome sequence of Inhella sp. 1Y17.</title>
        <authorList>
            <person name="Liu Y."/>
        </authorList>
    </citation>
    <scope>NUCLEOTIDE SEQUENCE</scope>
    <source>
        <strain evidence="1">1Y17</strain>
    </source>
</reference>
<dbReference type="RefSeq" id="WP_198112946.1">
    <property type="nucleotide sequence ID" value="NZ_JAEDAK010000019.1"/>
</dbReference>
<organism evidence="1 2">
    <name type="scientific">Inhella proteolytica</name>
    <dbReference type="NCBI Taxonomy" id="2795029"/>
    <lineage>
        <taxon>Bacteria</taxon>
        <taxon>Pseudomonadati</taxon>
        <taxon>Pseudomonadota</taxon>
        <taxon>Betaproteobacteria</taxon>
        <taxon>Burkholderiales</taxon>
        <taxon>Sphaerotilaceae</taxon>
        <taxon>Inhella</taxon>
    </lineage>
</organism>
<comment type="caution">
    <text evidence="1">The sequence shown here is derived from an EMBL/GenBank/DDBJ whole genome shotgun (WGS) entry which is preliminary data.</text>
</comment>
<protein>
    <submittedName>
        <fullName evidence="1">Antibiotic biosynthesis monooxygenase</fullName>
    </submittedName>
</protein>
<dbReference type="InterPro" id="IPR011008">
    <property type="entry name" value="Dimeric_a/b-barrel"/>
</dbReference>
<dbReference type="GO" id="GO:0004497">
    <property type="term" value="F:monooxygenase activity"/>
    <property type="evidence" value="ECO:0007669"/>
    <property type="project" value="UniProtKB-KW"/>
</dbReference>
<proteinExistence type="predicted"/>
<dbReference type="EMBL" id="JAEDAK010000019">
    <property type="protein sequence ID" value="MBH9579176.1"/>
    <property type="molecule type" value="Genomic_DNA"/>
</dbReference>
<dbReference type="Proteomes" id="UP000613266">
    <property type="component" value="Unassembled WGS sequence"/>
</dbReference>
<keyword evidence="1" id="KW-0503">Monooxygenase</keyword>
<name>A0A931J6I8_9BURK</name>
<gene>
    <name evidence="1" type="ORF">I7X39_19965</name>
</gene>
<evidence type="ECO:0000313" key="2">
    <source>
        <dbReference type="Proteomes" id="UP000613266"/>
    </source>
</evidence>
<sequence>MGAFNVVRFRVKPGQEQAFIDAHRELQPQWQGLQRVVMLRTGERSFCLVGEWQGMEQLAAARPAMIAQLDKIRGLLEELGEGLGVTDPVSGEVVLELKA</sequence>
<dbReference type="AlphaFoldDB" id="A0A931J6I8"/>
<keyword evidence="1" id="KW-0560">Oxidoreductase</keyword>
<accession>A0A931J6I8</accession>
<evidence type="ECO:0000313" key="1">
    <source>
        <dbReference type="EMBL" id="MBH9579176.1"/>
    </source>
</evidence>
<keyword evidence="2" id="KW-1185">Reference proteome</keyword>